<dbReference type="Proteomes" id="UP000769780">
    <property type="component" value="Unassembled WGS sequence"/>
</dbReference>
<protein>
    <recommendedName>
        <fullName evidence="4">Membrane protein YszA</fullName>
    </recommendedName>
</protein>
<evidence type="ECO:0000313" key="2">
    <source>
        <dbReference type="EMBL" id="MBY0099107.1"/>
    </source>
</evidence>
<accession>A0ABS7KA16</accession>
<dbReference type="EMBL" id="JACWFH010000031">
    <property type="protein sequence ID" value="MBY0099107.1"/>
    <property type="molecule type" value="Genomic_DNA"/>
</dbReference>
<feature type="transmembrane region" description="Helical" evidence="1">
    <location>
        <begin position="45"/>
        <end position="62"/>
    </location>
</feature>
<dbReference type="RefSeq" id="WP_221875316.1">
    <property type="nucleotide sequence ID" value="NZ_JACWFH010000031.1"/>
</dbReference>
<keyword evidence="1" id="KW-0812">Transmembrane</keyword>
<evidence type="ECO:0008006" key="4">
    <source>
        <dbReference type="Google" id="ProtNLM"/>
    </source>
</evidence>
<reference evidence="2 3" key="1">
    <citation type="submission" date="2020-07" db="EMBL/GenBank/DDBJ databases">
        <title>Fungal Genomes of the International Space Station.</title>
        <authorList>
            <person name="Seuylemezian A."/>
            <person name="Singh N.K."/>
            <person name="Wood J."/>
            <person name="Venkateswaran K."/>
        </authorList>
    </citation>
    <scope>NUCLEOTIDE SEQUENCE [LARGE SCALE GENOMIC DNA]</scope>
    <source>
        <strain evidence="2 3">PL-B2</strain>
    </source>
</reference>
<name>A0ABS7KA16_9BACI</name>
<proteinExistence type="predicted"/>
<evidence type="ECO:0000313" key="3">
    <source>
        <dbReference type="Proteomes" id="UP000769780"/>
    </source>
</evidence>
<keyword evidence="1" id="KW-1133">Transmembrane helix</keyword>
<organism evidence="2 3">
    <name type="scientific">Mesobacillus maritimus</name>
    <dbReference type="NCBI Taxonomy" id="1643336"/>
    <lineage>
        <taxon>Bacteria</taxon>
        <taxon>Bacillati</taxon>
        <taxon>Bacillota</taxon>
        <taxon>Bacilli</taxon>
        <taxon>Bacillales</taxon>
        <taxon>Bacillaceae</taxon>
        <taxon>Mesobacillus</taxon>
    </lineage>
</organism>
<evidence type="ECO:0000256" key="1">
    <source>
        <dbReference type="SAM" id="Phobius"/>
    </source>
</evidence>
<sequence>MRKRYNPYTYPRWLKNLRAACAQFMIPICVFQSIRTLIFPTGFDILLLMIIIFLAVAIHMQII</sequence>
<keyword evidence="1" id="KW-0472">Membrane</keyword>
<comment type="caution">
    <text evidence="2">The sequence shown here is derived from an EMBL/GenBank/DDBJ whole genome shotgun (WGS) entry which is preliminary data.</text>
</comment>
<keyword evidence="3" id="KW-1185">Reference proteome</keyword>
<gene>
    <name evidence="2" type="ORF">H0185_20265</name>
</gene>